<name>A0ABN7R4V9_9GAMM</name>
<feature type="transmembrane region" description="Helical" evidence="2">
    <location>
        <begin position="628"/>
        <end position="649"/>
    </location>
</feature>
<feature type="transmembrane region" description="Helical" evidence="2">
    <location>
        <begin position="686"/>
        <end position="705"/>
    </location>
</feature>
<gene>
    <name evidence="5" type="ORF">LYB30171_02312</name>
</gene>
<accession>A0ABN7R4V9</accession>
<feature type="transmembrane region" description="Helical" evidence="2">
    <location>
        <begin position="588"/>
        <end position="608"/>
    </location>
</feature>
<evidence type="ECO:0000256" key="2">
    <source>
        <dbReference type="SAM" id="Phobius"/>
    </source>
</evidence>
<keyword evidence="2" id="KW-0472">Membrane</keyword>
<protein>
    <recommendedName>
        <fullName evidence="7">Glycosyltransferase RgtA/B/C/D-like domain-containing protein</fullName>
    </recommendedName>
</protein>
<feature type="transmembrane region" description="Helical" evidence="2">
    <location>
        <begin position="367"/>
        <end position="395"/>
    </location>
</feature>
<evidence type="ECO:0000313" key="5">
    <source>
        <dbReference type="EMBL" id="CAG4976979.1"/>
    </source>
</evidence>
<keyword evidence="2" id="KW-0812">Transmembrane</keyword>
<evidence type="ECO:0000313" key="6">
    <source>
        <dbReference type="Proteomes" id="UP000680116"/>
    </source>
</evidence>
<dbReference type="InterPro" id="IPR056074">
    <property type="entry name" value="DUF7657"/>
</dbReference>
<evidence type="ECO:0000259" key="4">
    <source>
        <dbReference type="Pfam" id="PF24677"/>
    </source>
</evidence>
<feature type="transmembrane region" description="Helical" evidence="2">
    <location>
        <begin position="661"/>
        <end position="680"/>
    </location>
</feature>
<dbReference type="Proteomes" id="UP000680116">
    <property type="component" value="Chromosome"/>
</dbReference>
<feature type="domain" description="DUF7657" evidence="4">
    <location>
        <begin position="250"/>
        <end position="645"/>
    </location>
</feature>
<keyword evidence="2" id="KW-1133">Transmembrane helix</keyword>
<feature type="region of interest" description="Disordered" evidence="1">
    <location>
        <begin position="880"/>
        <end position="899"/>
    </location>
</feature>
<feature type="transmembrane region" description="Helical" evidence="2">
    <location>
        <begin position="407"/>
        <end position="425"/>
    </location>
</feature>
<feature type="transmembrane region" description="Helical" evidence="2">
    <location>
        <begin position="455"/>
        <end position="472"/>
    </location>
</feature>
<dbReference type="Pfam" id="PF24677">
    <property type="entry name" value="DUF7657"/>
    <property type="match status" value="1"/>
</dbReference>
<evidence type="ECO:0000259" key="3">
    <source>
        <dbReference type="Pfam" id="PF24672"/>
    </source>
</evidence>
<evidence type="ECO:0000256" key="1">
    <source>
        <dbReference type="SAM" id="MobiDB-lite"/>
    </source>
</evidence>
<organism evidence="5 6">
    <name type="scientific">Novilysobacter luteus</name>
    <dbReference type="NCBI Taxonomy" id="2822368"/>
    <lineage>
        <taxon>Bacteria</taxon>
        <taxon>Pseudomonadati</taxon>
        <taxon>Pseudomonadota</taxon>
        <taxon>Gammaproteobacteria</taxon>
        <taxon>Lysobacterales</taxon>
        <taxon>Lysobacteraceae</taxon>
        <taxon>Novilysobacter</taxon>
    </lineage>
</organism>
<sequence length="899" mass="97042">MNSGEPGVAVARSFGGGWPDRGRWLGAIGFALLVAWALNLAGVSASKVDVILEARTSAGTDGEIFYSSGGEEYSPERSIPFALISDGQWHEYVVELPIKNGIERIRVDPGRSAGEFSLRRIDIAVPGARRTLVGASLAGAKGTENQMRLHAVAGDAGELVWVLDEPDPFVDFTLPKGAGRVDFRSLFNYWFGIIVAAAGAWIVLTWLVPLGWRRLPTRRWGPEPWLMRGARFMSDEGILIVSPKAAGVVVALLLSAVVYVGLNLHQSSIGVWEEMYPARPVDQMIDLGSPKHIRSDEWNTQSPWVLSQVANGYESRNPSVGGAGAPLIASLPVGGPAAVLQPKYYGFHLFGVETGFSWWWAYKTFGLLLSFFWLCALLTRGQVVISCLGAVWVYGSSFTQWWFSSNLPEILIGFACAVIGAAYLMFGRRRRWMTVGAGLIGFSALNLMMHPYPPFIIPLAYLGVALIVGLALEDGRWASFRSIIVARGALLLGAVALAGVAAFLYVRQALPTIEIMLATSYPGHRISESGEFSLVRQFSGYFEGLRSDGLYVPFPPTNASEASSFIILAPFVFAVVKIKSLLRRSGALIAVLGAYCLVVGAWVGLSLPGPFEWVLQKIGWGWVPGARAMLGFGLGSVLASIVLLSRMVSGDIQYRSASVRLMFVLMVVPLLLVFGGWLQAIDPNFFTLKVLLIGTLASACMVAGIGLGRLGVFAFGLIMALLPSLMVNPLVSGLSAILEKPVLSAANDADDPNSDTWAVVGNFVFSQGLKARGLHVVTGSKMVPDRALVDELDPSGAYTDVWNRYAHVVFESAPALPEPAFTLLHPDMYRVSLNVCGKQMDRLGVTRLAYTDAVPESDLACLRELPAPADSAVRLFVRLPGTTDSNDAPGQTIQQETVQ</sequence>
<dbReference type="EMBL" id="OU015430">
    <property type="protein sequence ID" value="CAG4976979.1"/>
    <property type="molecule type" value="Genomic_DNA"/>
</dbReference>
<feature type="transmembrane region" description="Helical" evidence="2">
    <location>
        <begin position="186"/>
        <end position="208"/>
    </location>
</feature>
<feature type="domain" description="DUF7654" evidence="3">
    <location>
        <begin position="737"/>
        <end position="858"/>
    </location>
</feature>
<proteinExistence type="predicted"/>
<feature type="compositionally biased region" description="Polar residues" evidence="1">
    <location>
        <begin position="882"/>
        <end position="899"/>
    </location>
</feature>
<feature type="transmembrane region" description="Helical" evidence="2">
    <location>
        <begin position="484"/>
        <end position="506"/>
    </location>
</feature>
<reference evidence="5 6" key="1">
    <citation type="submission" date="2021-04" db="EMBL/GenBank/DDBJ databases">
        <authorList>
            <person name="Rodrigo-Torres L."/>
            <person name="Arahal R. D."/>
            <person name="Lucena T."/>
        </authorList>
    </citation>
    <scope>NUCLEOTIDE SEQUENCE [LARGE SCALE GENOMIC DNA]</scope>
    <source>
        <strain evidence="5 6">CECT 30171</strain>
    </source>
</reference>
<dbReference type="InterPro" id="IPR056071">
    <property type="entry name" value="DUF7654"/>
</dbReference>
<keyword evidence="6" id="KW-1185">Reference proteome</keyword>
<dbReference type="Pfam" id="PF24672">
    <property type="entry name" value="DUF7654"/>
    <property type="match status" value="1"/>
</dbReference>
<feature type="transmembrane region" description="Helical" evidence="2">
    <location>
        <begin position="24"/>
        <end position="45"/>
    </location>
</feature>
<feature type="transmembrane region" description="Helical" evidence="2">
    <location>
        <begin position="237"/>
        <end position="262"/>
    </location>
</feature>
<feature type="transmembrane region" description="Helical" evidence="2">
    <location>
        <begin position="712"/>
        <end position="731"/>
    </location>
</feature>
<evidence type="ECO:0008006" key="7">
    <source>
        <dbReference type="Google" id="ProtNLM"/>
    </source>
</evidence>